<dbReference type="Pfam" id="PF13408">
    <property type="entry name" value="Zn_ribbon_recom"/>
    <property type="match status" value="1"/>
</dbReference>
<dbReference type="PANTHER" id="PTHR30461">
    <property type="entry name" value="DNA-INVERTASE FROM LAMBDOID PROPHAGE"/>
    <property type="match status" value="1"/>
</dbReference>
<dbReference type="InterPro" id="IPR025827">
    <property type="entry name" value="Zn_ribbon_recom_dom"/>
</dbReference>
<dbReference type="InterPro" id="IPR050639">
    <property type="entry name" value="SSR_resolvase"/>
</dbReference>
<feature type="domain" description="Recombinase" evidence="2">
    <location>
        <begin position="160"/>
        <end position="266"/>
    </location>
</feature>
<dbReference type="GO" id="GO:0000150">
    <property type="term" value="F:DNA strand exchange activity"/>
    <property type="evidence" value="ECO:0007669"/>
    <property type="project" value="InterPro"/>
</dbReference>
<comment type="caution">
    <text evidence="3">The sequence shown here is derived from an EMBL/GenBank/DDBJ whole genome shotgun (WGS) entry which is preliminary data.</text>
</comment>
<dbReference type="Pfam" id="PF07508">
    <property type="entry name" value="Recombinase"/>
    <property type="match status" value="1"/>
</dbReference>
<dbReference type="SUPFAM" id="SSF53041">
    <property type="entry name" value="Resolvase-like"/>
    <property type="match status" value="1"/>
</dbReference>
<sequence length="506" mass="58266">MSIDSTKKYIAYYRKSTDTEDKQALSLDGQAEVVRDFALKRFLTIVEEVKESFSAKSSGRPIFNTVVNKLRNKEADGVISYKADRLTRNYSDLGILDNLITEGIEVWDTMYGHYTDDANGHMMIGMNTVMAKRKIDDLSEDVKRGMKQKVEQGWFPAVAPLGYMNNILEKTIVVNTELAPFIVRAFNLCQEKHSLREIRNTLNEEGVKLPSGKNIQISTLHKILHNPFYYGDFLWNGQQYKGKHEALISRQTFFNVQDILNAKSPVIQKGVKLDFTYKGLLVCGECGCAITAERHTKTMKNGKVHKYVYYRCTKSKGNCSQSYMLESDLERQFQEIFELIELDYKTADFVVSKLREIYHNDEKYFKKIKNDLEKRLDGLRDKKRNLYLKMLDNAFNESEFTELKLILEGEITSIEGELGLLISKSVDWIGESSKLIELCQNAKNLFLYGNEEQKRVLLKSVASKLILINGNVDFRLNIPFEALVNVNECSNWLPRVDSNHQPADYM</sequence>
<gene>
    <name evidence="3" type="ORF">UV26_C0016G0012</name>
</gene>
<dbReference type="InterPro" id="IPR011109">
    <property type="entry name" value="DNA_bind_recombinase_dom"/>
</dbReference>
<dbReference type="PROSITE" id="PS51736">
    <property type="entry name" value="RECOMBINASES_3"/>
    <property type="match status" value="1"/>
</dbReference>
<dbReference type="GO" id="GO:0003677">
    <property type="term" value="F:DNA binding"/>
    <property type="evidence" value="ECO:0007669"/>
    <property type="project" value="InterPro"/>
</dbReference>
<accession>A0A0G1AFE5</accession>
<dbReference type="Gene3D" id="3.90.1750.20">
    <property type="entry name" value="Putative Large Serine Recombinase, Chain B, Domain 2"/>
    <property type="match status" value="1"/>
</dbReference>
<proteinExistence type="predicted"/>
<dbReference type="AlphaFoldDB" id="A0A0G1AFE5"/>
<dbReference type="PROSITE" id="PS51737">
    <property type="entry name" value="RECOMBINASE_DNA_BIND"/>
    <property type="match status" value="1"/>
</dbReference>
<dbReference type="Proteomes" id="UP000034678">
    <property type="component" value="Unassembled WGS sequence"/>
</dbReference>
<dbReference type="InterPro" id="IPR038109">
    <property type="entry name" value="DNA_bind_recomb_sf"/>
</dbReference>
<dbReference type="CDD" id="cd00338">
    <property type="entry name" value="Ser_Recombinase"/>
    <property type="match status" value="1"/>
</dbReference>
<dbReference type="InterPro" id="IPR036162">
    <property type="entry name" value="Resolvase-like_N_sf"/>
</dbReference>
<evidence type="ECO:0000313" key="3">
    <source>
        <dbReference type="EMBL" id="KKS59757.1"/>
    </source>
</evidence>
<dbReference type="SMART" id="SM00857">
    <property type="entry name" value="Resolvase"/>
    <property type="match status" value="1"/>
</dbReference>
<organism evidence="3 4">
    <name type="scientific">candidate division WWE3 bacterium GW2011_GWF2_42_42</name>
    <dbReference type="NCBI Taxonomy" id="1619142"/>
    <lineage>
        <taxon>Bacteria</taxon>
        <taxon>Katanobacteria</taxon>
    </lineage>
</organism>
<dbReference type="Pfam" id="PF00239">
    <property type="entry name" value="Resolvase"/>
    <property type="match status" value="1"/>
</dbReference>
<evidence type="ECO:0000313" key="4">
    <source>
        <dbReference type="Proteomes" id="UP000034678"/>
    </source>
</evidence>
<dbReference type="InterPro" id="IPR006119">
    <property type="entry name" value="Resolv_N"/>
</dbReference>
<evidence type="ECO:0000259" key="2">
    <source>
        <dbReference type="PROSITE" id="PS51737"/>
    </source>
</evidence>
<name>A0A0G1AFE5_UNCKA</name>
<dbReference type="STRING" id="1619142.UV26_C0016G0012"/>
<dbReference type="PANTHER" id="PTHR30461:SF23">
    <property type="entry name" value="DNA RECOMBINASE-RELATED"/>
    <property type="match status" value="1"/>
</dbReference>
<evidence type="ECO:0000259" key="1">
    <source>
        <dbReference type="PROSITE" id="PS51736"/>
    </source>
</evidence>
<reference evidence="3 4" key="1">
    <citation type="journal article" date="2015" name="Nature">
        <title>rRNA introns, odd ribosomes, and small enigmatic genomes across a large radiation of phyla.</title>
        <authorList>
            <person name="Brown C.T."/>
            <person name="Hug L.A."/>
            <person name="Thomas B.C."/>
            <person name="Sharon I."/>
            <person name="Castelle C.J."/>
            <person name="Singh A."/>
            <person name="Wilkins M.J."/>
            <person name="Williams K.H."/>
            <person name="Banfield J.F."/>
        </authorList>
    </citation>
    <scope>NUCLEOTIDE SEQUENCE [LARGE SCALE GENOMIC DNA]</scope>
</reference>
<dbReference type="Gene3D" id="3.40.50.1390">
    <property type="entry name" value="Resolvase, N-terminal catalytic domain"/>
    <property type="match status" value="1"/>
</dbReference>
<protein>
    <submittedName>
        <fullName evidence="3">Recombinase</fullName>
    </submittedName>
</protein>
<dbReference type="EMBL" id="LCDU01000016">
    <property type="protein sequence ID" value="KKS59757.1"/>
    <property type="molecule type" value="Genomic_DNA"/>
</dbReference>
<feature type="domain" description="Resolvase/invertase-type recombinase catalytic" evidence="1">
    <location>
        <begin position="8"/>
        <end position="153"/>
    </location>
</feature>